<dbReference type="InterPro" id="IPR014284">
    <property type="entry name" value="RNA_pol_sigma-70_dom"/>
</dbReference>
<feature type="region of interest" description="Disordered" evidence="5">
    <location>
        <begin position="1"/>
        <end position="52"/>
    </location>
</feature>
<dbReference type="Proteomes" id="UP000309215">
    <property type="component" value="Unassembled WGS sequence"/>
</dbReference>
<evidence type="ECO:0000256" key="5">
    <source>
        <dbReference type="SAM" id="MobiDB-lite"/>
    </source>
</evidence>
<keyword evidence="3" id="KW-0731">Sigma factor</keyword>
<keyword evidence="2" id="KW-0805">Transcription regulation</keyword>
<dbReference type="SUPFAM" id="SSF88659">
    <property type="entry name" value="Sigma3 and sigma4 domains of RNA polymerase sigma factors"/>
    <property type="match status" value="1"/>
</dbReference>
<dbReference type="PANTHER" id="PTHR43133:SF53">
    <property type="entry name" value="ECF RNA POLYMERASE SIGMA-E FACTOR"/>
    <property type="match status" value="1"/>
</dbReference>
<dbReference type="Gene3D" id="1.10.10.10">
    <property type="entry name" value="Winged helix-like DNA-binding domain superfamily/Winged helix DNA-binding domain"/>
    <property type="match status" value="1"/>
</dbReference>
<dbReference type="GO" id="GO:0003677">
    <property type="term" value="F:DNA binding"/>
    <property type="evidence" value="ECO:0007669"/>
    <property type="project" value="InterPro"/>
</dbReference>
<dbReference type="Gene3D" id="1.10.1740.10">
    <property type="match status" value="1"/>
</dbReference>
<dbReference type="InterPro" id="IPR039425">
    <property type="entry name" value="RNA_pol_sigma-70-like"/>
</dbReference>
<dbReference type="AlphaFoldDB" id="A0A4U1J572"/>
<dbReference type="OrthoDB" id="7376212at2"/>
<dbReference type="InterPro" id="IPR007627">
    <property type="entry name" value="RNA_pol_sigma70_r2"/>
</dbReference>
<dbReference type="InterPro" id="IPR013325">
    <property type="entry name" value="RNA_pol_sigma_r2"/>
</dbReference>
<comment type="similarity">
    <text evidence="1">Belongs to the sigma-70 factor family. ECF subfamily.</text>
</comment>
<feature type="domain" description="RNA polymerase sigma factor 70 region 4 type 2" evidence="7">
    <location>
        <begin position="177"/>
        <end position="225"/>
    </location>
</feature>
<evidence type="ECO:0000256" key="2">
    <source>
        <dbReference type="ARBA" id="ARBA00023015"/>
    </source>
</evidence>
<feature type="domain" description="RNA polymerase sigma-70 region 2" evidence="6">
    <location>
        <begin position="78"/>
        <end position="143"/>
    </location>
</feature>
<proteinExistence type="inferred from homology"/>
<dbReference type="PANTHER" id="PTHR43133">
    <property type="entry name" value="RNA POLYMERASE ECF-TYPE SIGMA FACTO"/>
    <property type="match status" value="1"/>
</dbReference>
<dbReference type="Pfam" id="PF08281">
    <property type="entry name" value="Sigma70_r4_2"/>
    <property type="match status" value="1"/>
</dbReference>
<evidence type="ECO:0000256" key="3">
    <source>
        <dbReference type="ARBA" id="ARBA00023082"/>
    </source>
</evidence>
<gene>
    <name evidence="8" type="ORF">E8A74_28300</name>
</gene>
<evidence type="ECO:0000313" key="9">
    <source>
        <dbReference type="Proteomes" id="UP000309215"/>
    </source>
</evidence>
<dbReference type="Pfam" id="PF04542">
    <property type="entry name" value="Sigma70_r2"/>
    <property type="match status" value="1"/>
</dbReference>
<feature type="compositionally biased region" description="Basic and acidic residues" evidence="5">
    <location>
        <begin position="32"/>
        <end position="43"/>
    </location>
</feature>
<dbReference type="GO" id="GO:0016987">
    <property type="term" value="F:sigma factor activity"/>
    <property type="evidence" value="ECO:0007669"/>
    <property type="project" value="UniProtKB-KW"/>
</dbReference>
<accession>A0A4U1J572</accession>
<dbReference type="SUPFAM" id="SSF88946">
    <property type="entry name" value="Sigma2 domain of RNA polymerase sigma factors"/>
    <property type="match status" value="1"/>
</dbReference>
<organism evidence="8 9">
    <name type="scientific">Polyangium fumosum</name>
    <dbReference type="NCBI Taxonomy" id="889272"/>
    <lineage>
        <taxon>Bacteria</taxon>
        <taxon>Pseudomonadati</taxon>
        <taxon>Myxococcota</taxon>
        <taxon>Polyangia</taxon>
        <taxon>Polyangiales</taxon>
        <taxon>Polyangiaceae</taxon>
        <taxon>Polyangium</taxon>
    </lineage>
</organism>
<evidence type="ECO:0000259" key="7">
    <source>
        <dbReference type="Pfam" id="PF08281"/>
    </source>
</evidence>
<sequence length="249" mass="27632">MAPRLQRGRLRLVEPSPRPTNEGDEVAATPIADDRAEAKRPPETSRVPKGRRSALADLPDAQLVGLGAEGDVQALEILYRRHAAFAINLATRIEGSPRDVEDIVHDAFLRAFERLRDLTDRAAFRGWLGSIVVHAVRSRMRRGKLLNLLGLGRASEPVDLDAIASPEASPHVRAQLAQIYALLRTLPSDERIAWTLRCIDGHELEAVAGLTRCSLATVKRRITRAQRFLDEHFVDPTGKEEPVSKEVDQ</sequence>
<evidence type="ECO:0000259" key="6">
    <source>
        <dbReference type="Pfam" id="PF04542"/>
    </source>
</evidence>
<comment type="caution">
    <text evidence="8">The sequence shown here is derived from an EMBL/GenBank/DDBJ whole genome shotgun (WGS) entry which is preliminary data.</text>
</comment>
<evidence type="ECO:0000256" key="1">
    <source>
        <dbReference type="ARBA" id="ARBA00010641"/>
    </source>
</evidence>
<dbReference type="GO" id="GO:0006352">
    <property type="term" value="P:DNA-templated transcription initiation"/>
    <property type="evidence" value="ECO:0007669"/>
    <property type="project" value="InterPro"/>
</dbReference>
<keyword evidence="9" id="KW-1185">Reference proteome</keyword>
<dbReference type="NCBIfam" id="TIGR02937">
    <property type="entry name" value="sigma70-ECF"/>
    <property type="match status" value="1"/>
</dbReference>
<dbReference type="InterPro" id="IPR036388">
    <property type="entry name" value="WH-like_DNA-bd_sf"/>
</dbReference>
<dbReference type="InterPro" id="IPR013249">
    <property type="entry name" value="RNA_pol_sigma70_r4_t2"/>
</dbReference>
<keyword evidence="4" id="KW-0804">Transcription</keyword>
<name>A0A4U1J572_9BACT</name>
<protein>
    <submittedName>
        <fullName evidence="8">Sigma-70 family RNA polymerase sigma factor</fullName>
    </submittedName>
</protein>
<evidence type="ECO:0000313" key="8">
    <source>
        <dbReference type="EMBL" id="TKD02402.1"/>
    </source>
</evidence>
<reference evidence="8 9" key="1">
    <citation type="submission" date="2019-04" db="EMBL/GenBank/DDBJ databases">
        <authorList>
            <person name="Li Y."/>
            <person name="Wang J."/>
        </authorList>
    </citation>
    <scope>NUCLEOTIDE SEQUENCE [LARGE SCALE GENOMIC DNA]</scope>
    <source>
        <strain evidence="8 9">DSM 14668</strain>
    </source>
</reference>
<evidence type="ECO:0000256" key="4">
    <source>
        <dbReference type="ARBA" id="ARBA00023163"/>
    </source>
</evidence>
<feature type="compositionally biased region" description="Basic residues" evidence="5">
    <location>
        <begin position="1"/>
        <end position="10"/>
    </location>
</feature>
<dbReference type="EMBL" id="SSMQ01000034">
    <property type="protein sequence ID" value="TKD02402.1"/>
    <property type="molecule type" value="Genomic_DNA"/>
</dbReference>
<dbReference type="InterPro" id="IPR013324">
    <property type="entry name" value="RNA_pol_sigma_r3/r4-like"/>
</dbReference>